<feature type="transmembrane region" description="Helical" evidence="5">
    <location>
        <begin position="7"/>
        <end position="29"/>
    </location>
</feature>
<name>A0A2N1PPC7_9BACT</name>
<reference evidence="6 7" key="1">
    <citation type="journal article" date="2017" name="ISME J.">
        <title>Potential for microbial H2 and metal transformations associated with novel bacteria and archaea in deep terrestrial subsurface sediments.</title>
        <authorList>
            <person name="Hernsdorf A.W."/>
            <person name="Amano Y."/>
            <person name="Miyakawa K."/>
            <person name="Ise K."/>
            <person name="Suzuki Y."/>
            <person name="Anantharaman K."/>
            <person name="Probst A."/>
            <person name="Burstein D."/>
            <person name="Thomas B.C."/>
            <person name="Banfield J.F."/>
        </authorList>
    </citation>
    <scope>NUCLEOTIDE SEQUENCE [LARGE SCALE GENOMIC DNA]</scope>
    <source>
        <strain evidence="6">HGW-Wallbacteria-1</strain>
    </source>
</reference>
<proteinExistence type="predicted"/>
<evidence type="ECO:0000256" key="2">
    <source>
        <dbReference type="ARBA" id="ARBA00022692"/>
    </source>
</evidence>
<sequence length="318" mass="34148">MGIGISGIIFGLIALFFFGVWLVPVPLYVAAKFSGVRVSLSDLIGMRFRRVDPAEIILPLIMATKSSIRITVEDVEALFLSGGHVHKVISALVAANRAGITLDFNTAKAIDLAGRDVLDAVRMSVNPKIIRTPMIGAVAKDGIEVKVISTVTVKTNIEKLVGGAGEETIIARVGEGICTAIGTSLTHKEVLENPDSISRTVLERGLDKGTAFKILSINIADIDVGSNIGAKLQIDQSQADKDIAEAKAEERKAMAMARCQEMKALDQEMKAKVVDAQTRVPLAISEALKSGKMSPIEYYRMKNIIADTSMRESISKGQ</sequence>
<keyword evidence="2 5" id="KW-0812">Transmembrane</keyword>
<protein>
    <submittedName>
        <fullName evidence="6">Uncharacterized protein</fullName>
    </submittedName>
</protein>
<comment type="caution">
    <text evidence="6">The sequence shown here is derived from an EMBL/GenBank/DDBJ whole genome shotgun (WGS) entry which is preliminary data.</text>
</comment>
<keyword evidence="1" id="KW-1003">Cell membrane</keyword>
<evidence type="ECO:0000313" key="6">
    <source>
        <dbReference type="EMBL" id="PKK90184.1"/>
    </source>
</evidence>
<dbReference type="Pfam" id="PF12127">
    <property type="entry name" value="FloA"/>
    <property type="match status" value="1"/>
</dbReference>
<evidence type="ECO:0000256" key="1">
    <source>
        <dbReference type="ARBA" id="ARBA00022475"/>
    </source>
</evidence>
<keyword evidence="4 5" id="KW-0472">Membrane</keyword>
<evidence type="ECO:0000313" key="7">
    <source>
        <dbReference type="Proteomes" id="UP000233256"/>
    </source>
</evidence>
<evidence type="ECO:0000256" key="4">
    <source>
        <dbReference type="ARBA" id="ARBA00023136"/>
    </source>
</evidence>
<dbReference type="EMBL" id="PGXC01000007">
    <property type="protein sequence ID" value="PKK90184.1"/>
    <property type="molecule type" value="Genomic_DNA"/>
</dbReference>
<dbReference type="Proteomes" id="UP000233256">
    <property type="component" value="Unassembled WGS sequence"/>
</dbReference>
<keyword evidence="3 5" id="KW-1133">Transmembrane helix</keyword>
<accession>A0A2N1PPC7</accession>
<evidence type="ECO:0000256" key="5">
    <source>
        <dbReference type="SAM" id="Phobius"/>
    </source>
</evidence>
<dbReference type="AlphaFoldDB" id="A0A2N1PPC7"/>
<organism evidence="6 7">
    <name type="scientific">Candidatus Wallbacteria bacterium HGW-Wallbacteria-1</name>
    <dbReference type="NCBI Taxonomy" id="2013854"/>
    <lineage>
        <taxon>Bacteria</taxon>
        <taxon>Candidatus Walliibacteriota</taxon>
    </lineage>
</organism>
<gene>
    <name evidence="6" type="ORF">CVV64_10670</name>
</gene>
<dbReference type="InterPro" id="IPR022853">
    <property type="entry name" value="FloA"/>
</dbReference>
<evidence type="ECO:0000256" key="3">
    <source>
        <dbReference type="ARBA" id="ARBA00022989"/>
    </source>
</evidence>
<dbReference type="NCBIfam" id="NF010186">
    <property type="entry name" value="PRK13665.1"/>
    <property type="match status" value="1"/>
</dbReference>